<evidence type="ECO:0000256" key="9">
    <source>
        <dbReference type="SAM" id="Phobius"/>
    </source>
</evidence>
<feature type="signal peptide" evidence="10">
    <location>
        <begin position="1"/>
        <end position="26"/>
    </location>
</feature>
<evidence type="ECO:0000256" key="10">
    <source>
        <dbReference type="SAM" id="SignalP"/>
    </source>
</evidence>
<comment type="similarity">
    <text evidence="2">Belongs to the plant LTP family.</text>
</comment>
<dbReference type="GO" id="GO:0008289">
    <property type="term" value="F:lipid binding"/>
    <property type="evidence" value="ECO:0007669"/>
    <property type="project" value="InterPro"/>
</dbReference>
<keyword evidence="4 10" id="KW-0732">Signal</keyword>
<feature type="domain" description="Bifunctional inhibitor/plant lipid transfer protein/seed storage helical" evidence="11">
    <location>
        <begin position="31"/>
        <end position="108"/>
    </location>
</feature>
<dbReference type="InterPro" id="IPR036312">
    <property type="entry name" value="Bifun_inhib/LTP/seed_sf"/>
</dbReference>
<evidence type="ECO:0000256" key="2">
    <source>
        <dbReference type="ARBA" id="ARBA00009748"/>
    </source>
</evidence>
<dbReference type="InterPro" id="IPR000528">
    <property type="entry name" value="Plant_nsLTP"/>
</dbReference>
<dbReference type="SMR" id="A0A843X7Y0"/>
<accession>A0A843X7Y0</accession>
<dbReference type="AlphaFoldDB" id="A0A843X7Y0"/>
<dbReference type="SUPFAM" id="SSF47699">
    <property type="entry name" value="Bifunctional inhibitor/lipid-transfer protein/seed storage 2S albumin"/>
    <property type="match status" value="1"/>
</dbReference>
<organism evidence="12 13">
    <name type="scientific">Colocasia esculenta</name>
    <name type="common">Wild taro</name>
    <name type="synonym">Arum esculentum</name>
    <dbReference type="NCBI Taxonomy" id="4460"/>
    <lineage>
        <taxon>Eukaryota</taxon>
        <taxon>Viridiplantae</taxon>
        <taxon>Streptophyta</taxon>
        <taxon>Embryophyta</taxon>
        <taxon>Tracheophyta</taxon>
        <taxon>Spermatophyta</taxon>
        <taxon>Magnoliopsida</taxon>
        <taxon>Liliopsida</taxon>
        <taxon>Araceae</taxon>
        <taxon>Aroideae</taxon>
        <taxon>Colocasieae</taxon>
        <taxon>Colocasia</taxon>
    </lineage>
</organism>
<evidence type="ECO:0000256" key="4">
    <source>
        <dbReference type="ARBA" id="ARBA00022729"/>
    </source>
</evidence>
<dbReference type="Proteomes" id="UP000652761">
    <property type="component" value="Unassembled WGS sequence"/>
</dbReference>
<evidence type="ECO:0000256" key="1">
    <source>
        <dbReference type="ARBA" id="ARBA00004609"/>
    </source>
</evidence>
<comment type="subcellular location">
    <subcellularLocation>
        <location evidence="1">Cell membrane</location>
        <topology evidence="1">Lipid-anchor</topology>
        <topology evidence="1">GPI-anchor</topology>
    </subcellularLocation>
</comment>
<name>A0A843X7Y0_COLES</name>
<dbReference type="PRINTS" id="PR00382">
    <property type="entry name" value="LIPIDTRNSFER"/>
</dbReference>
<evidence type="ECO:0000256" key="8">
    <source>
        <dbReference type="SAM" id="MobiDB-lite"/>
    </source>
</evidence>
<dbReference type="InterPro" id="IPR016140">
    <property type="entry name" value="Bifunc_inhib/LTP/seed_store"/>
</dbReference>
<comment type="caution">
    <text evidence="12">The sequence shown here is derived from an EMBL/GenBank/DDBJ whole genome shotgun (WGS) entry which is preliminary data.</text>
</comment>
<dbReference type="OrthoDB" id="911994at2759"/>
<evidence type="ECO:0000256" key="6">
    <source>
        <dbReference type="ARBA" id="ARBA00023180"/>
    </source>
</evidence>
<dbReference type="CDD" id="cd00010">
    <property type="entry name" value="AAI_LTSS"/>
    <property type="match status" value="1"/>
</dbReference>
<reference evidence="12" key="1">
    <citation type="submission" date="2017-07" db="EMBL/GenBank/DDBJ databases">
        <title>Taro Niue Genome Assembly and Annotation.</title>
        <authorList>
            <person name="Atibalentja N."/>
            <person name="Keating K."/>
            <person name="Fields C.J."/>
        </authorList>
    </citation>
    <scope>NUCLEOTIDE SEQUENCE</scope>
    <source>
        <strain evidence="12">Niue_2</strain>
        <tissue evidence="12">Leaf</tissue>
    </source>
</reference>
<dbReference type="GO" id="GO:0098552">
    <property type="term" value="C:side of membrane"/>
    <property type="evidence" value="ECO:0007669"/>
    <property type="project" value="UniProtKB-KW"/>
</dbReference>
<dbReference type="Pfam" id="PF14368">
    <property type="entry name" value="LTP_2"/>
    <property type="match status" value="1"/>
</dbReference>
<feature type="transmembrane region" description="Helical" evidence="9">
    <location>
        <begin position="158"/>
        <end position="176"/>
    </location>
</feature>
<dbReference type="InterPro" id="IPR043325">
    <property type="entry name" value="LTSS"/>
</dbReference>
<feature type="chain" id="PRO_5032834039" description="Bifunctional inhibitor/plant lipid transfer protein/seed storage helical domain-containing protein" evidence="10">
    <location>
        <begin position="27"/>
        <end position="177"/>
    </location>
</feature>
<proteinExistence type="inferred from homology"/>
<dbReference type="SMART" id="SM00499">
    <property type="entry name" value="AAI"/>
    <property type="match status" value="1"/>
</dbReference>
<gene>
    <name evidence="12" type="ORF">Taro_047497</name>
</gene>
<dbReference type="EMBL" id="NMUH01006140">
    <property type="protein sequence ID" value="MQM14560.1"/>
    <property type="molecule type" value="Genomic_DNA"/>
</dbReference>
<evidence type="ECO:0000259" key="11">
    <source>
        <dbReference type="SMART" id="SM00499"/>
    </source>
</evidence>
<keyword evidence="9" id="KW-1133">Transmembrane helix</keyword>
<keyword evidence="7" id="KW-0449">Lipoprotein</keyword>
<dbReference type="PANTHER" id="PTHR33044">
    <property type="entry name" value="BIFUNCTIONAL INHIBITOR/LIPID-TRANSFER PROTEIN/SEED STORAGE 2S ALBUMIN SUPERFAMILY PROTEIN-RELATED"/>
    <property type="match status" value="1"/>
</dbReference>
<dbReference type="Gene3D" id="1.10.110.10">
    <property type="entry name" value="Plant lipid-transfer and hydrophobic proteins"/>
    <property type="match status" value="1"/>
</dbReference>
<feature type="compositionally biased region" description="Low complexity" evidence="8">
    <location>
        <begin position="116"/>
        <end position="138"/>
    </location>
</feature>
<evidence type="ECO:0000256" key="7">
    <source>
        <dbReference type="ARBA" id="ARBA00023288"/>
    </source>
</evidence>
<dbReference type="FunFam" id="1.10.110.10:FF:000001">
    <property type="entry name" value="Bifunctional inhibitor/lipid-transfer protein/seed storage 2S albumin superfamily protein"/>
    <property type="match status" value="1"/>
</dbReference>
<keyword evidence="5" id="KW-1015">Disulfide bond</keyword>
<evidence type="ECO:0000313" key="13">
    <source>
        <dbReference type="Proteomes" id="UP000652761"/>
    </source>
</evidence>
<sequence length="177" mass="17042">MDSRVLAVAAALMAAAALLFAGGASAQTSGCAMSIVGLAPCLSYITGNTTAPSSTCCSQLSSVVSSQPQCLCLVLNGGAAQYGISLNQTQALTLPSACNVKTPPVSACNALAGPAASPTPTTSTPATPGTTTPAAPGGVKNTPSTAGTSDGATIRASFSLAFAFLLAYVVAAGVLAI</sequence>
<keyword evidence="3" id="KW-0336">GPI-anchor</keyword>
<keyword evidence="13" id="KW-1185">Reference proteome</keyword>
<protein>
    <recommendedName>
        <fullName evidence="11">Bifunctional inhibitor/plant lipid transfer protein/seed storage helical domain-containing protein</fullName>
    </recommendedName>
</protein>
<dbReference type="GO" id="GO:0005886">
    <property type="term" value="C:plasma membrane"/>
    <property type="evidence" value="ECO:0007669"/>
    <property type="project" value="UniProtKB-SubCell"/>
</dbReference>
<keyword evidence="9" id="KW-0472">Membrane</keyword>
<keyword evidence="6" id="KW-0325">Glycoprotein</keyword>
<evidence type="ECO:0000313" key="12">
    <source>
        <dbReference type="EMBL" id="MQM14560.1"/>
    </source>
</evidence>
<evidence type="ECO:0000256" key="3">
    <source>
        <dbReference type="ARBA" id="ARBA00022622"/>
    </source>
</evidence>
<feature type="region of interest" description="Disordered" evidence="8">
    <location>
        <begin position="116"/>
        <end position="146"/>
    </location>
</feature>
<keyword evidence="9" id="KW-0812">Transmembrane</keyword>
<dbReference type="GO" id="GO:0006869">
    <property type="term" value="P:lipid transport"/>
    <property type="evidence" value="ECO:0007669"/>
    <property type="project" value="InterPro"/>
</dbReference>
<evidence type="ECO:0000256" key="5">
    <source>
        <dbReference type="ARBA" id="ARBA00023157"/>
    </source>
</evidence>